<dbReference type="EMBL" id="PISJ01000024">
    <property type="protein sequence ID" value="PKF31322.1"/>
    <property type="molecule type" value="Genomic_DNA"/>
</dbReference>
<dbReference type="RefSeq" id="WP_101237564.1">
    <property type="nucleotide sequence ID" value="NZ_PISJ01000024.1"/>
</dbReference>
<evidence type="ECO:0000313" key="2">
    <source>
        <dbReference type="Proteomes" id="UP000233553"/>
    </source>
</evidence>
<gene>
    <name evidence="1" type="ORF">CW311_19455</name>
</gene>
<dbReference type="Proteomes" id="UP000233553">
    <property type="component" value="Unassembled WGS sequence"/>
</dbReference>
<evidence type="ECO:0000313" key="1">
    <source>
        <dbReference type="EMBL" id="PKF31322.1"/>
    </source>
</evidence>
<name>A0A2N0W9Z8_9GAMM</name>
<organism evidence="1 2">
    <name type="scientific">Acinetobacter proteolyticus</name>
    <dbReference type="NCBI Taxonomy" id="1776741"/>
    <lineage>
        <taxon>Bacteria</taxon>
        <taxon>Pseudomonadati</taxon>
        <taxon>Pseudomonadota</taxon>
        <taxon>Gammaproteobacteria</taxon>
        <taxon>Moraxellales</taxon>
        <taxon>Moraxellaceae</taxon>
        <taxon>Acinetobacter</taxon>
    </lineage>
</organism>
<sequence>MTERVVKVYPKQKELEGVVELLLTVRRDLMTYRHLDDTSRQELVSGLVDQMDSKIKQIKSLYESKA</sequence>
<protein>
    <submittedName>
        <fullName evidence="1">Uncharacterized protein</fullName>
    </submittedName>
</protein>
<dbReference type="AlphaFoldDB" id="A0A2N0W9Z8"/>
<accession>A0A2N0W9Z8</accession>
<proteinExistence type="predicted"/>
<reference evidence="1 2" key="1">
    <citation type="submission" date="2017-12" db="EMBL/GenBank/DDBJ databases">
        <title>Draft Genome sequences of multiple microbial strains isolated from spacecraft associated surfaces.</title>
        <authorList>
            <person name="Seuylemezian A."/>
            <person name="Vaishampayan P."/>
            <person name="Venkateswaran K."/>
        </authorList>
    </citation>
    <scope>NUCLEOTIDE SEQUENCE [LARGE SCALE GENOMIC DNA]</scope>
    <source>
        <strain evidence="1 2">2P01AA</strain>
    </source>
</reference>
<comment type="caution">
    <text evidence="1">The sequence shown here is derived from an EMBL/GenBank/DDBJ whole genome shotgun (WGS) entry which is preliminary data.</text>
</comment>